<name>A0A0E9WI96_ANGAN</name>
<evidence type="ECO:0000313" key="1">
    <source>
        <dbReference type="EMBL" id="JAH89270.1"/>
    </source>
</evidence>
<reference evidence="1" key="1">
    <citation type="submission" date="2014-11" db="EMBL/GenBank/DDBJ databases">
        <authorList>
            <person name="Amaro Gonzalez C."/>
        </authorList>
    </citation>
    <scope>NUCLEOTIDE SEQUENCE</scope>
</reference>
<accession>A0A0E9WI96</accession>
<protein>
    <submittedName>
        <fullName evidence="1">Uncharacterized protein</fullName>
    </submittedName>
</protein>
<sequence length="30" mass="3489">MVCLTCWVVLPSRITFCQKDTCYQSLCYAL</sequence>
<dbReference type="EMBL" id="GBXM01019307">
    <property type="protein sequence ID" value="JAH89270.1"/>
    <property type="molecule type" value="Transcribed_RNA"/>
</dbReference>
<organism evidence="1">
    <name type="scientific">Anguilla anguilla</name>
    <name type="common">European freshwater eel</name>
    <name type="synonym">Muraena anguilla</name>
    <dbReference type="NCBI Taxonomy" id="7936"/>
    <lineage>
        <taxon>Eukaryota</taxon>
        <taxon>Metazoa</taxon>
        <taxon>Chordata</taxon>
        <taxon>Craniata</taxon>
        <taxon>Vertebrata</taxon>
        <taxon>Euteleostomi</taxon>
        <taxon>Actinopterygii</taxon>
        <taxon>Neopterygii</taxon>
        <taxon>Teleostei</taxon>
        <taxon>Anguilliformes</taxon>
        <taxon>Anguillidae</taxon>
        <taxon>Anguilla</taxon>
    </lineage>
</organism>
<reference evidence="1" key="2">
    <citation type="journal article" date="2015" name="Fish Shellfish Immunol.">
        <title>Early steps in the European eel (Anguilla anguilla)-Vibrio vulnificus interaction in the gills: Role of the RtxA13 toxin.</title>
        <authorList>
            <person name="Callol A."/>
            <person name="Pajuelo D."/>
            <person name="Ebbesson L."/>
            <person name="Teles M."/>
            <person name="MacKenzie S."/>
            <person name="Amaro C."/>
        </authorList>
    </citation>
    <scope>NUCLEOTIDE SEQUENCE</scope>
</reference>
<proteinExistence type="predicted"/>
<dbReference type="AlphaFoldDB" id="A0A0E9WI96"/>